<keyword evidence="1" id="KW-0732">Signal</keyword>
<dbReference type="Proteomes" id="UP000298337">
    <property type="component" value="Unassembled WGS sequence"/>
</dbReference>
<dbReference type="EMBL" id="SRLA01000001">
    <property type="protein sequence ID" value="TGE09531.1"/>
    <property type="molecule type" value="Genomic_DNA"/>
</dbReference>
<feature type="chain" id="PRO_5021198204" evidence="1">
    <location>
        <begin position="27"/>
        <end position="272"/>
    </location>
</feature>
<comment type="caution">
    <text evidence="2">The sequence shown here is derived from an EMBL/GenBank/DDBJ whole genome shotgun (WGS) entry which is preliminary data.</text>
</comment>
<evidence type="ECO:0000313" key="3">
    <source>
        <dbReference type="Proteomes" id="UP000298337"/>
    </source>
</evidence>
<reference evidence="2 3" key="1">
    <citation type="submission" date="2019-04" db="EMBL/GenBank/DDBJ databases">
        <authorList>
            <person name="Feng G."/>
            <person name="Zhang J."/>
            <person name="Zhu H."/>
        </authorList>
    </citation>
    <scope>NUCLEOTIDE SEQUENCE [LARGE SCALE GENOMIC DNA]</scope>
    <source>
        <strain evidence="2 3">92R-1</strain>
    </source>
</reference>
<dbReference type="OrthoDB" id="1118734at2"/>
<dbReference type="InterPro" id="IPR019619">
    <property type="entry name" value="DUF2490"/>
</dbReference>
<sequence length="272" mass="31400">MSARSYLLSSVFTAAVWAAGSSVAQAQTNAIPDPRLGSWFVGTVVLPGGPKHWGGYVELQSRANGTFRQFFYYETKGGVSYDLAKNFTFMLAGGRYSTSDYRDLSEGPLNTEKRLWEQLTLTHYSARLKMEHRYRVEQRWFTFRDDVVPAGSFRYRNRIRYRFNTFLPLNHATFVDKTVFLSVYDEVFFNPRGPFFERNRVYAGAGYQFDKHFTVQAGWVNQANYTPASYRQNTFVPQTNIAKNNLVFSVIYRISRRNQVVPAPEFVPSQPD</sequence>
<dbReference type="AlphaFoldDB" id="A0A4Z0PBD8"/>
<proteinExistence type="predicted"/>
<accession>A0A4Z0PBD8</accession>
<evidence type="ECO:0000256" key="1">
    <source>
        <dbReference type="SAM" id="SignalP"/>
    </source>
</evidence>
<dbReference type="RefSeq" id="WP_135430299.1">
    <property type="nucleotide sequence ID" value="NZ_SRLA01000001.1"/>
</dbReference>
<protein>
    <submittedName>
        <fullName evidence="2">DUF2490 domain-containing protein</fullName>
    </submittedName>
</protein>
<dbReference type="Pfam" id="PF10677">
    <property type="entry name" value="DUF2490"/>
    <property type="match status" value="1"/>
</dbReference>
<evidence type="ECO:0000313" key="2">
    <source>
        <dbReference type="EMBL" id="TGE09531.1"/>
    </source>
</evidence>
<feature type="signal peptide" evidence="1">
    <location>
        <begin position="1"/>
        <end position="26"/>
    </location>
</feature>
<organism evidence="2 3">
    <name type="scientific">Hymenobacter fodinae</name>
    <dbReference type="NCBI Taxonomy" id="2510796"/>
    <lineage>
        <taxon>Bacteria</taxon>
        <taxon>Pseudomonadati</taxon>
        <taxon>Bacteroidota</taxon>
        <taxon>Cytophagia</taxon>
        <taxon>Cytophagales</taxon>
        <taxon>Hymenobacteraceae</taxon>
        <taxon>Hymenobacter</taxon>
    </lineage>
</organism>
<name>A0A4Z0PBD8_9BACT</name>
<gene>
    <name evidence="2" type="ORF">EU556_01465</name>
</gene>
<keyword evidence="3" id="KW-1185">Reference proteome</keyword>